<feature type="chain" id="PRO_5045303303" description="WxL domain-containing protein" evidence="1">
    <location>
        <begin position="21"/>
        <end position="205"/>
    </location>
</feature>
<accession>A0ABX2A9G1</accession>
<comment type="caution">
    <text evidence="2">The sequence shown here is derived from an EMBL/GenBank/DDBJ whole genome shotgun (WGS) entry which is preliminary data.</text>
</comment>
<dbReference type="RefSeq" id="WP_171784797.1">
    <property type="nucleotide sequence ID" value="NZ_BAAAML010000003.1"/>
</dbReference>
<evidence type="ECO:0000256" key="1">
    <source>
        <dbReference type="SAM" id="SignalP"/>
    </source>
</evidence>
<reference evidence="2 3" key="1">
    <citation type="submission" date="2020-05" db="EMBL/GenBank/DDBJ databases">
        <title>Genomic Encyclopedia of Type Strains, Phase III (KMG-III): the genomes of soil and plant-associated and newly described type strains.</title>
        <authorList>
            <person name="Whitman W."/>
        </authorList>
    </citation>
    <scope>NUCLEOTIDE SEQUENCE [LARGE SCALE GENOMIC DNA]</scope>
    <source>
        <strain evidence="2 3">KCTC 19046</strain>
    </source>
</reference>
<proteinExistence type="predicted"/>
<evidence type="ECO:0000313" key="2">
    <source>
        <dbReference type="EMBL" id="NOV98582.1"/>
    </source>
</evidence>
<sequence length="205" mass="20506">MDKNAGARRMAVGVSVLAMAGVVGLASAAAGDDDSDGVDLSVTIEDLSPPGTLAMSVAAHDAVELAEDGSDDDARQFTGALPTVTVSDTRSAEQVPEGSYWAVVGQAADFTSDGADAFGAEYLGWTPRLVAGPGGDVAAGEPVSSVIADGSGADAVGLQGQELLVSTWASEPGTWGVEADLTLRVPTDTPAGDYSSTLTLSLFEG</sequence>
<dbReference type="Proteomes" id="UP000757540">
    <property type="component" value="Unassembled WGS sequence"/>
</dbReference>
<feature type="signal peptide" evidence="1">
    <location>
        <begin position="1"/>
        <end position="20"/>
    </location>
</feature>
<protein>
    <recommendedName>
        <fullName evidence="4">WxL domain-containing protein</fullName>
    </recommendedName>
</protein>
<gene>
    <name evidence="2" type="ORF">HDG69_003177</name>
</gene>
<dbReference type="EMBL" id="JABEZU010000004">
    <property type="protein sequence ID" value="NOV98582.1"/>
    <property type="molecule type" value="Genomic_DNA"/>
</dbReference>
<name>A0ABX2A9G1_9MICO</name>
<evidence type="ECO:0000313" key="3">
    <source>
        <dbReference type="Proteomes" id="UP000757540"/>
    </source>
</evidence>
<keyword evidence="3" id="KW-1185">Reference proteome</keyword>
<keyword evidence="1" id="KW-0732">Signal</keyword>
<organism evidence="2 3">
    <name type="scientific">Isoptericola halotolerans</name>
    <dbReference type="NCBI Taxonomy" id="300560"/>
    <lineage>
        <taxon>Bacteria</taxon>
        <taxon>Bacillati</taxon>
        <taxon>Actinomycetota</taxon>
        <taxon>Actinomycetes</taxon>
        <taxon>Micrococcales</taxon>
        <taxon>Promicromonosporaceae</taxon>
        <taxon>Isoptericola</taxon>
    </lineage>
</organism>
<evidence type="ECO:0008006" key="4">
    <source>
        <dbReference type="Google" id="ProtNLM"/>
    </source>
</evidence>